<evidence type="ECO:0000259" key="1">
    <source>
        <dbReference type="PROSITE" id="PS51186"/>
    </source>
</evidence>
<name>A0A7X2NSR6_9FIRM</name>
<dbReference type="EMBL" id="VUMN01000018">
    <property type="protein sequence ID" value="MSS58855.1"/>
    <property type="molecule type" value="Genomic_DNA"/>
</dbReference>
<comment type="caution">
    <text evidence="2">The sequence shown here is derived from an EMBL/GenBank/DDBJ whole genome shotgun (WGS) entry which is preliminary data.</text>
</comment>
<dbReference type="InterPro" id="IPR000182">
    <property type="entry name" value="GNAT_dom"/>
</dbReference>
<dbReference type="Gene3D" id="3.40.630.30">
    <property type="match status" value="1"/>
</dbReference>
<dbReference type="CDD" id="cd04301">
    <property type="entry name" value="NAT_SF"/>
    <property type="match status" value="1"/>
</dbReference>
<keyword evidence="3" id="KW-1185">Reference proteome</keyword>
<dbReference type="InterPro" id="IPR036649">
    <property type="entry name" value="Pyrophosphatase_sf"/>
</dbReference>
<dbReference type="SUPFAM" id="SSF55729">
    <property type="entry name" value="Acyl-CoA N-acyltransferases (Nat)"/>
    <property type="match status" value="1"/>
</dbReference>
<keyword evidence="2" id="KW-0808">Transferase</keyword>
<dbReference type="GO" id="GO:0006796">
    <property type="term" value="P:phosphate-containing compound metabolic process"/>
    <property type="evidence" value="ECO:0007669"/>
    <property type="project" value="InterPro"/>
</dbReference>
<dbReference type="GO" id="GO:0004427">
    <property type="term" value="F:inorganic diphosphate phosphatase activity"/>
    <property type="evidence" value="ECO:0007669"/>
    <property type="project" value="InterPro"/>
</dbReference>
<dbReference type="GO" id="GO:0000287">
    <property type="term" value="F:magnesium ion binding"/>
    <property type="evidence" value="ECO:0007669"/>
    <property type="project" value="InterPro"/>
</dbReference>
<reference evidence="2 3" key="1">
    <citation type="submission" date="2019-08" db="EMBL/GenBank/DDBJ databases">
        <title>In-depth cultivation of the pig gut microbiome towards novel bacterial diversity and tailored functional studies.</title>
        <authorList>
            <person name="Wylensek D."/>
            <person name="Hitch T.C.A."/>
            <person name="Clavel T."/>
        </authorList>
    </citation>
    <scope>NUCLEOTIDE SEQUENCE [LARGE SCALE GENOMIC DNA]</scope>
    <source>
        <strain evidence="2 3">Oil+RF-744-GAM-WT-6</strain>
    </source>
</reference>
<feature type="domain" description="N-acetyltransferase" evidence="1">
    <location>
        <begin position="1"/>
        <end position="141"/>
    </location>
</feature>
<protein>
    <submittedName>
        <fullName evidence="2">GNAT family N-acetyltransferase</fullName>
    </submittedName>
</protein>
<evidence type="ECO:0000313" key="2">
    <source>
        <dbReference type="EMBL" id="MSS58855.1"/>
    </source>
</evidence>
<organism evidence="2 3">
    <name type="scientific">Stecheria intestinalis</name>
    <dbReference type="NCBI Taxonomy" id="2606630"/>
    <lineage>
        <taxon>Bacteria</taxon>
        <taxon>Bacillati</taxon>
        <taxon>Bacillota</taxon>
        <taxon>Erysipelotrichia</taxon>
        <taxon>Erysipelotrichales</taxon>
        <taxon>Erysipelotrichaceae</taxon>
        <taxon>Stecheria</taxon>
    </lineage>
</organism>
<dbReference type="GO" id="GO:0005737">
    <property type="term" value="C:cytoplasm"/>
    <property type="evidence" value="ECO:0007669"/>
    <property type="project" value="InterPro"/>
</dbReference>
<gene>
    <name evidence="2" type="ORF">FYJ51_08025</name>
</gene>
<dbReference type="Proteomes" id="UP000461880">
    <property type="component" value="Unassembled WGS sequence"/>
</dbReference>
<evidence type="ECO:0000313" key="3">
    <source>
        <dbReference type="Proteomes" id="UP000461880"/>
    </source>
</evidence>
<dbReference type="SUPFAM" id="SSF50324">
    <property type="entry name" value="Inorganic pyrophosphatase"/>
    <property type="match status" value="1"/>
</dbReference>
<proteinExistence type="predicted"/>
<dbReference type="Pfam" id="PF13673">
    <property type="entry name" value="Acetyltransf_10"/>
    <property type="match status" value="1"/>
</dbReference>
<sequence length="253" mass="28336">MEVRTLQKEEIPSALSLAEEVFMRAHPDNPAAGALLNGYIAARAPLLEYLGAFEDKLIGMLAYDPQNWHICLFYTDYVHRGIGTQLFQRLLQAAGKARVSKITVNADVLALPVYKALGFENSGEVDESGGVPTQPMEYLLQKEWLGKEIDITIDHPCGSFHPHVPDLLYPCNCGYAEGIGTLDGDFQDVYVYGPEEPLETFHGIVIAIIYRRNESDSKWVAAASRDYDRQDVINTIGPLEQYSDTRVIWLEKN</sequence>
<dbReference type="RefSeq" id="WP_154504838.1">
    <property type="nucleotide sequence ID" value="NZ_VUMN01000018.1"/>
</dbReference>
<dbReference type="InterPro" id="IPR016181">
    <property type="entry name" value="Acyl_CoA_acyltransferase"/>
</dbReference>
<accession>A0A7X2NSR6</accession>
<dbReference type="AlphaFoldDB" id="A0A7X2NSR6"/>
<dbReference type="PROSITE" id="PS51186">
    <property type="entry name" value="GNAT"/>
    <property type="match status" value="1"/>
</dbReference>
<dbReference type="GO" id="GO:0016747">
    <property type="term" value="F:acyltransferase activity, transferring groups other than amino-acyl groups"/>
    <property type="evidence" value="ECO:0007669"/>
    <property type="project" value="InterPro"/>
</dbReference>